<dbReference type="Proteomes" id="UP000486351">
    <property type="component" value="Unassembled WGS sequence"/>
</dbReference>
<dbReference type="InterPro" id="IPR035969">
    <property type="entry name" value="Rab-GAP_TBC_sf"/>
</dbReference>
<evidence type="ECO:0000313" key="4">
    <source>
        <dbReference type="EMBL" id="KAE9119268.1"/>
    </source>
</evidence>
<name>A0A6A3L3C9_9STRA</name>
<dbReference type="InterPro" id="IPR000195">
    <property type="entry name" value="Rab-GAP-TBC_dom"/>
</dbReference>
<feature type="compositionally biased region" description="Low complexity" evidence="1">
    <location>
        <begin position="1"/>
        <end position="13"/>
    </location>
</feature>
<evidence type="ECO:0000256" key="1">
    <source>
        <dbReference type="SAM" id="MobiDB-lite"/>
    </source>
</evidence>
<dbReference type="AlphaFoldDB" id="A0A6A3L3C9"/>
<dbReference type="SMART" id="SM00164">
    <property type="entry name" value="TBC"/>
    <property type="match status" value="1"/>
</dbReference>
<sequence>METVATAAASPVSVAPPPADTASPAASSPASSSAGEEPSEKLPPAAPVLKPLDPASDEDAGDAPTATGAHGLAGAFGMMKDRAATAKKTLGPQLLNMKDMTSKKLEKYQPTIVKTKTSATAGLTTAASRMKEGSTQGWSMLKTKLAAAGPVAERIHTMGLNVMTDIYLGDTTVEALVCVEDPKSASCLVLEKYRTAHVRADSPSRAKGFMRMTRAISNSSAHSVENEAAPATAADQCFATPYVLGNILLYCGDLAVLARVSCVNKFCRDFIASERRLEKFCVRYGHLPPSIRFAYWEKTTKFGKTREASELDYDTYLQMALSKGDATELIMTDVRRTYGRVAPHKRAANHKDDVSEEDLTAQLSSILHALAGRFPAVGYCQGMDYIAAHVLNKVKKSGSAADAKAEAESTFWLLVTLFERYGLHDMFAPGLHTLHVHCFQTQRLLELTEPALAQHFAHEKVPIEMFAVGWFQTLYLYLNVLPGDALDRIWDIFLFERNWKIMMRVAVAILQLSNEFVMEKPIDEIMQFFNTFADKADDLLAESPLTQRALRLKVTNTVLTKLQKQHIKAKRASPTKTQTFS</sequence>
<comment type="caution">
    <text evidence="3">The sequence shown here is derived from an EMBL/GenBank/DDBJ whole genome shotgun (WGS) entry which is preliminary data.</text>
</comment>
<gene>
    <name evidence="5" type="ORF">PF008_g7744</name>
    <name evidence="4" type="ORF">PF010_g7939</name>
    <name evidence="3" type="ORF">PF011_g8861</name>
</gene>
<evidence type="ECO:0000313" key="3">
    <source>
        <dbReference type="EMBL" id="KAE9012545.1"/>
    </source>
</evidence>
<dbReference type="PANTHER" id="PTHR47219:SF9">
    <property type="entry name" value="GTPASE ACTIVATING PROTEIN AND CENTROSOME-ASSOCIATED, ISOFORM B"/>
    <property type="match status" value="1"/>
</dbReference>
<evidence type="ECO:0000313" key="7">
    <source>
        <dbReference type="Proteomes" id="UP000486351"/>
    </source>
</evidence>
<proteinExistence type="predicted"/>
<accession>A0A6A3L3C9</accession>
<dbReference type="Proteomes" id="UP000460718">
    <property type="component" value="Unassembled WGS sequence"/>
</dbReference>
<dbReference type="PROSITE" id="PS50086">
    <property type="entry name" value="TBC_RABGAP"/>
    <property type="match status" value="1"/>
</dbReference>
<dbReference type="GO" id="GO:0005096">
    <property type="term" value="F:GTPase activator activity"/>
    <property type="evidence" value="ECO:0007669"/>
    <property type="project" value="TreeGrafter"/>
</dbReference>
<evidence type="ECO:0000259" key="2">
    <source>
        <dbReference type="PROSITE" id="PS50086"/>
    </source>
</evidence>
<feature type="region of interest" description="Disordered" evidence="1">
    <location>
        <begin position="1"/>
        <end position="68"/>
    </location>
</feature>
<evidence type="ECO:0000313" key="6">
    <source>
        <dbReference type="Proteomes" id="UP000460718"/>
    </source>
</evidence>
<feature type="domain" description="Rab-GAP TBC" evidence="2">
    <location>
        <begin position="286"/>
        <end position="497"/>
    </location>
</feature>
<dbReference type="Pfam" id="PF00566">
    <property type="entry name" value="RabGAP-TBC"/>
    <property type="match status" value="1"/>
</dbReference>
<dbReference type="SUPFAM" id="SSF47923">
    <property type="entry name" value="Ypt/Rab-GAP domain of gyp1p"/>
    <property type="match status" value="2"/>
</dbReference>
<dbReference type="Proteomes" id="UP000488956">
    <property type="component" value="Unassembled WGS sequence"/>
</dbReference>
<evidence type="ECO:0000313" key="5">
    <source>
        <dbReference type="EMBL" id="KAE9347574.1"/>
    </source>
</evidence>
<dbReference type="GO" id="GO:0031267">
    <property type="term" value="F:small GTPase binding"/>
    <property type="evidence" value="ECO:0007669"/>
    <property type="project" value="TreeGrafter"/>
</dbReference>
<dbReference type="EMBL" id="QXFX01000349">
    <property type="protein sequence ID" value="KAE9119268.1"/>
    <property type="molecule type" value="Genomic_DNA"/>
</dbReference>
<evidence type="ECO:0000313" key="8">
    <source>
        <dbReference type="Proteomes" id="UP000488956"/>
    </source>
</evidence>
<dbReference type="InterPro" id="IPR050302">
    <property type="entry name" value="Rab_GAP_TBC_domain"/>
</dbReference>
<dbReference type="PANTHER" id="PTHR47219">
    <property type="entry name" value="RAB GTPASE-ACTIVATING PROTEIN 1-LIKE"/>
    <property type="match status" value="1"/>
</dbReference>
<dbReference type="EMBL" id="QXFW01000428">
    <property type="protein sequence ID" value="KAE9012545.1"/>
    <property type="molecule type" value="Genomic_DNA"/>
</dbReference>
<dbReference type="Gene3D" id="1.10.472.80">
    <property type="entry name" value="Ypt/Rab-GAP domain of gyp1p, domain 3"/>
    <property type="match status" value="1"/>
</dbReference>
<protein>
    <recommendedName>
        <fullName evidence="2">Rab-GAP TBC domain-containing protein</fullName>
    </recommendedName>
</protein>
<organism evidence="3 6">
    <name type="scientific">Phytophthora fragariae</name>
    <dbReference type="NCBI Taxonomy" id="53985"/>
    <lineage>
        <taxon>Eukaryota</taxon>
        <taxon>Sar</taxon>
        <taxon>Stramenopiles</taxon>
        <taxon>Oomycota</taxon>
        <taxon>Peronosporomycetes</taxon>
        <taxon>Peronosporales</taxon>
        <taxon>Peronosporaceae</taxon>
        <taxon>Phytophthora</taxon>
    </lineage>
</organism>
<feature type="compositionally biased region" description="Low complexity" evidence="1">
    <location>
        <begin position="20"/>
        <end position="34"/>
    </location>
</feature>
<dbReference type="Gene3D" id="1.10.8.270">
    <property type="entry name" value="putative rabgap domain of human tbc1 domain family member 14 like domains"/>
    <property type="match status" value="1"/>
</dbReference>
<reference evidence="6 7" key="1">
    <citation type="submission" date="2018-09" db="EMBL/GenBank/DDBJ databases">
        <title>Genomic investigation of the strawberry pathogen Phytophthora fragariae indicates pathogenicity is determined by transcriptional variation in three key races.</title>
        <authorList>
            <person name="Adams T.M."/>
            <person name="Armitage A.D."/>
            <person name="Sobczyk M.K."/>
            <person name="Bates H.J."/>
            <person name="Dunwell J.M."/>
            <person name="Nellist C.F."/>
            <person name="Harrison R.J."/>
        </authorList>
    </citation>
    <scope>NUCLEOTIDE SEQUENCE [LARGE SCALE GENOMIC DNA]</scope>
    <source>
        <strain evidence="5 7">NOV-77</strain>
        <strain evidence="4 8">ONT-3</strain>
        <strain evidence="3 6">SCRP245</strain>
    </source>
</reference>
<dbReference type="EMBL" id="QXFY01000334">
    <property type="protein sequence ID" value="KAE9347574.1"/>
    <property type="molecule type" value="Genomic_DNA"/>
</dbReference>